<accession>A0A516X0B8</accession>
<name>A0A516X0B8_9ACTN</name>
<organism evidence="7 8">
    <name type="scientific">Tomitella fengzijianii</name>
    <dbReference type="NCBI Taxonomy" id="2597660"/>
    <lineage>
        <taxon>Bacteria</taxon>
        <taxon>Bacillati</taxon>
        <taxon>Actinomycetota</taxon>
        <taxon>Actinomycetes</taxon>
        <taxon>Mycobacteriales</taxon>
        <taxon>Tomitella</taxon>
    </lineage>
</organism>
<dbReference type="PANTHER" id="PTHR30055:SF148">
    <property type="entry name" value="TETR-FAMILY TRANSCRIPTIONAL REGULATOR"/>
    <property type="match status" value="1"/>
</dbReference>
<feature type="DNA-binding region" description="H-T-H motif" evidence="4">
    <location>
        <begin position="61"/>
        <end position="80"/>
    </location>
</feature>
<keyword evidence="3" id="KW-0804">Transcription</keyword>
<keyword evidence="1" id="KW-0805">Transcription regulation</keyword>
<dbReference type="Gene3D" id="1.10.10.60">
    <property type="entry name" value="Homeodomain-like"/>
    <property type="match status" value="1"/>
</dbReference>
<dbReference type="EMBL" id="CP041765">
    <property type="protein sequence ID" value="QDQ96522.1"/>
    <property type="molecule type" value="Genomic_DNA"/>
</dbReference>
<evidence type="ECO:0000313" key="8">
    <source>
        <dbReference type="Proteomes" id="UP000317344"/>
    </source>
</evidence>
<evidence type="ECO:0000256" key="3">
    <source>
        <dbReference type="ARBA" id="ARBA00023163"/>
    </source>
</evidence>
<reference evidence="7 8" key="2">
    <citation type="submission" date="2019-07" db="EMBL/GenBank/DDBJ databases">
        <authorList>
            <person name="Huang Y."/>
        </authorList>
    </citation>
    <scope>NUCLEOTIDE SEQUENCE [LARGE SCALE GENOMIC DNA]</scope>
    <source>
        <strain evidence="7 8">HY188</strain>
    </source>
</reference>
<dbReference type="PROSITE" id="PS50977">
    <property type="entry name" value="HTH_TETR_2"/>
    <property type="match status" value="1"/>
</dbReference>
<sequence length="219" mass="23361">MGRSTEHRQGDGSDVERTEGPRTRAGGTHHRLGPQRNPDIDAAALQAARELLAERGYNRTSIDAIATRSGVSRPAIYRRWNSKAQLIHDAVYPSVEPGDLPPDDLIGAVSTLVAGAYRLFGAPAARAGVPGLIAETRSDPELHRRLVIDQLDPLREALGRLLDQAASTGAARPGLDADAIIDAIAGAAIFAVCLRDTDDAEQSAKRMTDLLLRGILDHG</sequence>
<dbReference type="SUPFAM" id="SSF46689">
    <property type="entry name" value="Homeodomain-like"/>
    <property type="match status" value="1"/>
</dbReference>
<dbReference type="GO" id="GO:0000976">
    <property type="term" value="F:transcription cis-regulatory region binding"/>
    <property type="evidence" value="ECO:0007669"/>
    <property type="project" value="TreeGrafter"/>
</dbReference>
<dbReference type="RefSeq" id="WP_143906293.1">
    <property type="nucleotide sequence ID" value="NZ_CP041765.1"/>
</dbReference>
<reference evidence="7 8" key="1">
    <citation type="submission" date="2019-07" db="EMBL/GenBank/DDBJ databases">
        <title>Tomitella cavernea sp. nov., an actinomycete isolated from soil.</title>
        <authorList>
            <person name="Cheng J."/>
        </authorList>
    </citation>
    <scope>NUCLEOTIDE SEQUENCE [LARGE SCALE GENOMIC DNA]</scope>
    <source>
        <strain evidence="7 8">HY188</strain>
    </source>
</reference>
<dbReference type="Pfam" id="PF00440">
    <property type="entry name" value="TetR_N"/>
    <property type="match status" value="1"/>
</dbReference>
<keyword evidence="8" id="KW-1185">Reference proteome</keyword>
<dbReference type="KEGG" id="toy:FO059_03180"/>
<evidence type="ECO:0000256" key="2">
    <source>
        <dbReference type="ARBA" id="ARBA00023125"/>
    </source>
</evidence>
<evidence type="ECO:0000256" key="1">
    <source>
        <dbReference type="ARBA" id="ARBA00023015"/>
    </source>
</evidence>
<dbReference type="InterPro" id="IPR050109">
    <property type="entry name" value="HTH-type_TetR-like_transc_reg"/>
</dbReference>
<evidence type="ECO:0000259" key="6">
    <source>
        <dbReference type="PROSITE" id="PS50977"/>
    </source>
</evidence>
<dbReference type="InterPro" id="IPR023772">
    <property type="entry name" value="DNA-bd_HTH_TetR-type_CS"/>
</dbReference>
<dbReference type="InterPro" id="IPR001647">
    <property type="entry name" value="HTH_TetR"/>
</dbReference>
<dbReference type="Pfam" id="PF16859">
    <property type="entry name" value="TetR_C_11"/>
    <property type="match status" value="1"/>
</dbReference>
<gene>
    <name evidence="7" type="ORF">FO059_03180</name>
</gene>
<keyword evidence="2 4" id="KW-0238">DNA-binding</keyword>
<feature type="region of interest" description="Disordered" evidence="5">
    <location>
        <begin position="1"/>
        <end position="38"/>
    </location>
</feature>
<dbReference type="AlphaFoldDB" id="A0A516X0B8"/>
<dbReference type="PRINTS" id="PR00455">
    <property type="entry name" value="HTHTETR"/>
</dbReference>
<dbReference type="PANTHER" id="PTHR30055">
    <property type="entry name" value="HTH-TYPE TRANSCRIPTIONAL REGULATOR RUTR"/>
    <property type="match status" value="1"/>
</dbReference>
<evidence type="ECO:0000256" key="5">
    <source>
        <dbReference type="SAM" id="MobiDB-lite"/>
    </source>
</evidence>
<dbReference type="Proteomes" id="UP000317344">
    <property type="component" value="Chromosome"/>
</dbReference>
<feature type="compositionally biased region" description="Basic and acidic residues" evidence="5">
    <location>
        <begin position="1"/>
        <end position="22"/>
    </location>
</feature>
<dbReference type="OrthoDB" id="9796019at2"/>
<feature type="domain" description="HTH tetR-type" evidence="6">
    <location>
        <begin position="38"/>
        <end position="98"/>
    </location>
</feature>
<dbReference type="Gene3D" id="1.10.357.10">
    <property type="entry name" value="Tetracycline Repressor, domain 2"/>
    <property type="match status" value="1"/>
</dbReference>
<dbReference type="SUPFAM" id="SSF48498">
    <property type="entry name" value="Tetracyclin repressor-like, C-terminal domain"/>
    <property type="match status" value="1"/>
</dbReference>
<proteinExistence type="predicted"/>
<protein>
    <submittedName>
        <fullName evidence="7">TetR/AcrR family transcriptional regulator</fullName>
    </submittedName>
</protein>
<dbReference type="GO" id="GO:0003700">
    <property type="term" value="F:DNA-binding transcription factor activity"/>
    <property type="evidence" value="ECO:0007669"/>
    <property type="project" value="TreeGrafter"/>
</dbReference>
<evidence type="ECO:0000313" key="7">
    <source>
        <dbReference type="EMBL" id="QDQ96522.1"/>
    </source>
</evidence>
<dbReference type="InterPro" id="IPR011075">
    <property type="entry name" value="TetR_C"/>
</dbReference>
<evidence type="ECO:0000256" key="4">
    <source>
        <dbReference type="PROSITE-ProRule" id="PRU00335"/>
    </source>
</evidence>
<dbReference type="InterPro" id="IPR009057">
    <property type="entry name" value="Homeodomain-like_sf"/>
</dbReference>
<dbReference type="PROSITE" id="PS01081">
    <property type="entry name" value="HTH_TETR_1"/>
    <property type="match status" value="1"/>
</dbReference>
<dbReference type="InterPro" id="IPR036271">
    <property type="entry name" value="Tet_transcr_reg_TetR-rel_C_sf"/>
</dbReference>